<protein>
    <submittedName>
        <fullName evidence="1">MFS general substrate transporter</fullName>
    </submittedName>
</protein>
<dbReference type="Proteomes" id="UP001497680">
    <property type="component" value="Unassembled WGS sequence"/>
</dbReference>
<dbReference type="EMBL" id="MU394309">
    <property type="protein sequence ID" value="KAI6087206.1"/>
    <property type="molecule type" value="Genomic_DNA"/>
</dbReference>
<proteinExistence type="predicted"/>
<evidence type="ECO:0000313" key="2">
    <source>
        <dbReference type="Proteomes" id="UP001497680"/>
    </source>
</evidence>
<gene>
    <name evidence="1" type="ORF">F4821DRAFT_236639</name>
</gene>
<accession>A0ACC0D3G5</accession>
<sequence>MDEKSVVEDKPSRGLATPGLAPIEEERSSASSKDLDDAYELYRRQDATDLDPLEARKVLRRIDWHILPLLMGTYFLQYLDKSSVNFASVFGLRAGTNLHGQEYAWAQSLFYFGYLVAQWPAGYLLQRLPVGKFIGGTVLAWGLLTITTPACKSFAGLAVNRFLLGCFEAAVNPGFVLVLSMWWRQDEQPIRLTTYYCMNGFAGIFGGLLGYAIGHITSGLSPWMYIFIIFGSISLAWGTVFLIFMPDLPSTARFLNERQKIVAVDRVATNRQGIKNHHFKTYQMWQCLRDPKTWILFFMSIGAQIPNAAQSSFTSIILETFGFDVLETQYLQIPGNVVQITSLLLSGWISSRFPNMRCATMLVGNLICVACSAALVRLPVGPDGTDNQWGRLVALWLCSFQSVGFSLSLTMVSSNVAGYTKKQLTGAFLFVGYCVGNIIGPQTFIETEAPFYTSAYIAMLIGYSTKTVMVIVLYVYMYSVNKKRDREAATTGSRLTEEQEKEAIERGMQDVTELDNKGFRYVL</sequence>
<keyword evidence="2" id="KW-1185">Reference proteome</keyword>
<comment type="caution">
    <text evidence="1">The sequence shown here is derived from an EMBL/GenBank/DDBJ whole genome shotgun (WGS) entry which is preliminary data.</text>
</comment>
<reference evidence="1 2" key="1">
    <citation type="journal article" date="2022" name="New Phytol.">
        <title>Ecological generalism drives hyperdiversity of secondary metabolite gene clusters in xylarialean endophytes.</title>
        <authorList>
            <person name="Franco M.E.E."/>
            <person name="Wisecaver J.H."/>
            <person name="Arnold A.E."/>
            <person name="Ju Y.M."/>
            <person name="Slot J.C."/>
            <person name="Ahrendt S."/>
            <person name="Moore L.P."/>
            <person name="Eastman K.E."/>
            <person name="Scott K."/>
            <person name="Konkel Z."/>
            <person name="Mondo S.J."/>
            <person name="Kuo A."/>
            <person name="Hayes R.D."/>
            <person name="Haridas S."/>
            <person name="Andreopoulos B."/>
            <person name="Riley R."/>
            <person name="LaButti K."/>
            <person name="Pangilinan J."/>
            <person name="Lipzen A."/>
            <person name="Amirebrahimi M."/>
            <person name="Yan J."/>
            <person name="Adam C."/>
            <person name="Keymanesh K."/>
            <person name="Ng V."/>
            <person name="Louie K."/>
            <person name="Northen T."/>
            <person name="Drula E."/>
            <person name="Henrissat B."/>
            <person name="Hsieh H.M."/>
            <person name="Youens-Clark K."/>
            <person name="Lutzoni F."/>
            <person name="Miadlikowska J."/>
            <person name="Eastwood D.C."/>
            <person name="Hamelin R.C."/>
            <person name="Grigoriev I.V."/>
            <person name="U'Ren J.M."/>
        </authorList>
    </citation>
    <scope>NUCLEOTIDE SEQUENCE [LARGE SCALE GENOMIC DNA]</scope>
    <source>
        <strain evidence="1 2">ER1909</strain>
    </source>
</reference>
<name>A0ACC0D3G5_9PEZI</name>
<evidence type="ECO:0000313" key="1">
    <source>
        <dbReference type="EMBL" id="KAI6087206.1"/>
    </source>
</evidence>
<organism evidence="1 2">
    <name type="scientific">Hypoxylon rubiginosum</name>
    <dbReference type="NCBI Taxonomy" id="110542"/>
    <lineage>
        <taxon>Eukaryota</taxon>
        <taxon>Fungi</taxon>
        <taxon>Dikarya</taxon>
        <taxon>Ascomycota</taxon>
        <taxon>Pezizomycotina</taxon>
        <taxon>Sordariomycetes</taxon>
        <taxon>Xylariomycetidae</taxon>
        <taxon>Xylariales</taxon>
        <taxon>Hypoxylaceae</taxon>
        <taxon>Hypoxylon</taxon>
    </lineage>
</organism>